<gene>
    <name evidence="1" type="ORF">GPUH_LOCUS5705</name>
</gene>
<dbReference type="PRINTS" id="PR01950">
    <property type="entry name" value="LANCSUPER"/>
</dbReference>
<dbReference type="GO" id="GO:0005975">
    <property type="term" value="P:carbohydrate metabolic process"/>
    <property type="evidence" value="ECO:0007669"/>
    <property type="project" value="InterPro"/>
</dbReference>
<dbReference type="PANTHER" id="PTHR12736">
    <property type="entry name" value="LANC-LIKE PROTEIN"/>
    <property type="match status" value="1"/>
</dbReference>
<dbReference type="EMBL" id="UYRT01012432">
    <property type="protein sequence ID" value="VDK51848.1"/>
    <property type="molecule type" value="Genomic_DNA"/>
</dbReference>
<name>A0A183DAG5_9BILA</name>
<dbReference type="GO" id="GO:0031179">
    <property type="term" value="P:peptide modification"/>
    <property type="evidence" value="ECO:0007669"/>
    <property type="project" value="InterPro"/>
</dbReference>
<keyword evidence="2" id="KW-1185">Reference proteome</keyword>
<dbReference type="WBParaSite" id="GPUH_0000571401-mRNA-1">
    <property type="protein sequence ID" value="GPUH_0000571401-mRNA-1"/>
    <property type="gene ID" value="GPUH_0000571401"/>
</dbReference>
<dbReference type="PANTHER" id="PTHR12736:SF7">
    <property type="entry name" value="LANC-LIKE PROTEIN 3"/>
    <property type="match status" value="1"/>
</dbReference>
<dbReference type="Pfam" id="PF05147">
    <property type="entry name" value="LANC_like"/>
    <property type="match status" value="1"/>
</dbReference>
<protein>
    <submittedName>
        <fullName evidence="3">LANCL2</fullName>
    </submittedName>
</protein>
<dbReference type="Proteomes" id="UP000271098">
    <property type="component" value="Unassembled WGS sequence"/>
</dbReference>
<dbReference type="GO" id="GO:0005886">
    <property type="term" value="C:plasma membrane"/>
    <property type="evidence" value="ECO:0007669"/>
    <property type="project" value="TreeGrafter"/>
</dbReference>
<reference evidence="1 2" key="2">
    <citation type="submission" date="2018-11" db="EMBL/GenBank/DDBJ databases">
        <authorList>
            <consortium name="Pathogen Informatics"/>
        </authorList>
    </citation>
    <scope>NUCLEOTIDE SEQUENCE [LARGE SCALE GENOMIC DNA]</scope>
</reference>
<evidence type="ECO:0000313" key="3">
    <source>
        <dbReference type="WBParaSite" id="GPUH_0000571401-mRNA-1"/>
    </source>
</evidence>
<reference evidence="3" key="1">
    <citation type="submission" date="2016-06" db="UniProtKB">
        <authorList>
            <consortium name="WormBaseParasite"/>
        </authorList>
    </citation>
    <scope>IDENTIFICATION</scope>
</reference>
<sequence>MSGDDLHGGAYTGGAGLAYALLKASSFPFAAGQEEGLLDAGKRILQQHLETAQKKEAGRETCYLLGSLSVYVVAILYEGGNEQEPIDRLIESGNLIASKDVSGEGDDELLAGRAGFLAAALTLRKKIIPDHCIRGVLNKMIDSGRRYAAAGRFPVPLMYRYHGRHYLGAAHGMMGILQMLLW</sequence>
<accession>A0A183DAG5</accession>
<dbReference type="OrthoDB" id="10257263at2759"/>
<dbReference type="InterPro" id="IPR012341">
    <property type="entry name" value="6hp_glycosidase-like_sf"/>
</dbReference>
<dbReference type="AlphaFoldDB" id="A0A183DAG5"/>
<dbReference type="Gene3D" id="1.50.10.10">
    <property type="match status" value="1"/>
</dbReference>
<dbReference type="InterPro" id="IPR007822">
    <property type="entry name" value="LANC-like"/>
</dbReference>
<proteinExistence type="predicted"/>
<organism evidence="3">
    <name type="scientific">Gongylonema pulchrum</name>
    <dbReference type="NCBI Taxonomy" id="637853"/>
    <lineage>
        <taxon>Eukaryota</taxon>
        <taxon>Metazoa</taxon>
        <taxon>Ecdysozoa</taxon>
        <taxon>Nematoda</taxon>
        <taxon>Chromadorea</taxon>
        <taxon>Rhabditida</taxon>
        <taxon>Spirurina</taxon>
        <taxon>Spiruromorpha</taxon>
        <taxon>Spiruroidea</taxon>
        <taxon>Gongylonematidae</taxon>
        <taxon>Gongylonema</taxon>
    </lineage>
</organism>
<evidence type="ECO:0000313" key="2">
    <source>
        <dbReference type="Proteomes" id="UP000271098"/>
    </source>
</evidence>
<dbReference type="SUPFAM" id="SSF158745">
    <property type="entry name" value="LanC-like"/>
    <property type="match status" value="1"/>
</dbReference>
<evidence type="ECO:0000313" key="1">
    <source>
        <dbReference type="EMBL" id="VDK51848.1"/>
    </source>
</evidence>